<evidence type="ECO:0000256" key="9">
    <source>
        <dbReference type="ARBA" id="ARBA00023277"/>
    </source>
</evidence>
<dbReference type="Gene3D" id="2.60.120.260">
    <property type="entry name" value="Galactose-binding domain-like"/>
    <property type="match status" value="1"/>
</dbReference>
<keyword evidence="7" id="KW-1015">Disulfide bond</keyword>
<keyword evidence="8 17" id="KW-0456">Lyase</keyword>
<protein>
    <recommendedName>
        <fullName evidence="4">rhamnogalacturonan endolyase</fullName>
        <ecNumber evidence="4">4.2.2.23</ecNumber>
    </recommendedName>
</protein>
<sequence>MLRRTLLSASLLLTSFIAPAFAGFGVKESGNSFVVDTDGGLVFTVDKRNGDITSMLYNGIQAQDQTKRSHISSGLGNAPCSWTKIGNYIKITCTTSTLTQYYVAQYKNPGIHMATYITAEPSVGELRFIARLNANTIPNGHGASKVAGSSSTVEGSDVFVVSGQTRSKFYSSKQFIDDQVHGATGSGIGAYMIIPGTGYESASGGPFFRDINNQNGGQQEVYIHEFGTHADGGLPYGLARAIPLQFTTGSVPSADINLAFWDGLGIKGYVPRSGRGFVKGKASGVPSNYAGLVVVGWSNSAAQYWARAEASTGNYFSPAMKPGTYTMTMYKSELAVAKSTVTISAGQTSTANIQSTEANPSTIWQIGEFDGTPRGFLNADMIETMQYVLTNFAHRTNACTNGSELYCWPARYWILPNGHFQGDRPCHRRWAMNSSQTGARTLEIGVTLAFAGGRPQVTINGWTGPAPPAPSQPNSRGVTRGTWRGNNTLYTVKIPAGVLKSNEVNVMTINVISGSSGDTYLSPNVVIDAVRLY</sequence>
<dbReference type="AlphaFoldDB" id="A0A8H8P3A1"/>
<evidence type="ECO:0000256" key="13">
    <source>
        <dbReference type="SAM" id="SignalP"/>
    </source>
</evidence>
<dbReference type="PANTHER" id="PTHR36574:SF1">
    <property type="entry name" value="RHAMNOGALACTURONATE LYASE-RELATED"/>
    <property type="match status" value="1"/>
</dbReference>
<dbReference type="Pfam" id="PF09284">
    <property type="entry name" value="RhgB_N"/>
    <property type="match status" value="1"/>
</dbReference>
<dbReference type="InterPro" id="IPR011013">
    <property type="entry name" value="Gal_mutarotase_sf_dom"/>
</dbReference>
<dbReference type="GO" id="GO:0071555">
    <property type="term" value="P:cell wall organization"/>
    <property type="evidence" value="ECO:0007669"/>
    <property type="project" value="UniProtKB-KW"/>
</dbReference>
<feature type="chain" id="PRO_5034559184" description="rhamnogalacturonan endolyase" evidence="13">
    <location>
        <begin position="23"/>
        <end position="533"/>
    </location>
</feature>
<dbReference type="EMBL" id="CP059667">
    <property type="protein sequence ID" value="QRW23655.1"/>
    <property type="molecule type" value="Genomic_DNA"/>
</dbReference>
<evidence type="ECO:0000256" key="3">
    <source>
        <dbReference type="ARBA" id="ARBA00010418"/>
    </source>
</evidence>
<keyword evidence="5" id="KW-0964">Secreted</keyword>
<feature type="domain" description="Rhamnogalacturonan lyase" evidence="16">
    <location>
        <begin position="274"/>
        <end position="350"/>
    </location>
</feature>
<dbReference type="SUPFAM" id="SSF74650">
    <property type="entry name" value="Galactose mutarotase-like"/>
    <property type="match status" value="1"/>
</dbReference>
<dbReference type="Pfam" id="PF14686">
    <property type="entry name" value="fn3_3"/>
    <property type="match status" value="1"/>
</dbReference>
<dbReference type="GO" id="GO:0005576">
    <property type="term" value="C:extracellular region"/>
    <property type="evidence" value="ECO:0007669"/>
    <property type="project" value="UniProtKB-SubCell"/>
</dbReference>
<dbReference type="InterPro" id="IPR015364">
    <property type="entry name" value="RhgB_N"/>
</dbReference>
<evidence type="ECO:0000256" key="2">
    <source>
        <dbReference type="ARBA" id="ARBA00004613"/>
    </source>
</evidence>
<evidence type="ECO:0000259" key="16">
    <source>
        <dbReference type="Pfam" id="PF14686"/>
    </source>
</evidence>
<comment type="similarity">
    <text evidence="3">Belongs to the polysaccharide lyase 4 family.</text>
</comment>
<dbReference type="InterPro" id="IPR029413">
    <property type="entry name" value="RG-lyase_II"/>
</dbReference>
<evidence type="ECO:0000256" key="12">
    <source>
        <dbReference type="SAM" id="MobiDB-lite"/>
    </source>
</evidence>
<dbReference type="InterPro" id="IPR008979">
    <property type="entry name" value="Galactose-bd-like_sf"/>
</dbReference>
<evidence type="ECO:0000256" key="11">
    <source>
        <dbReference type="ARBA" id="ARBA00023326"/>
    </source>
</evidence>
<feature type="signal peptide" evidence="13">
    <location>
        <begin position="1"/>
        <end position="22"/>
    </location>
</feature>
<feature type="domain" description="Rhamnogalacturonase B N-terminal" evidence="14">
    <location>
        <begin position="24"/>
        <end position="268"/>
    </location>
</feature>
<gene>
    <name evidence="17" type="ORF">RhiXN_08691</name>
</gene>
<name>A0A8H8P3A1_9AGAM</name>
<evidence type="ECO:0000313" key="17">
    <source>
        <dbReference type="EMBL" id="QRW23655.1"/>
    </source>
</evidence>
<evidence type="ECO:0000256" key="7">
    <source>
        <dbReference type="ARBA" id="ARBA00023157"/>
    </source>
</evidence>
<dbReference type="GO" id="GO:0045490">
    <property type="term" value="P:pectin catabolic process"/>
    <property type="evidence" value="ECO:0007669"/>
    <property type="project" value="TreeGrafter"/>
</dbReference>
<dbReference type="InterPro" id="IPR013784">
    <property type="entry name" value="Carb-bd-like_fold"/>
</dbReference>
<proteinExistence type="inferred from homology"/>
<dbReference type="PANTHER" id="PTHR36574">
    <property type="entry name" value="RHAMNOGALACTURONATE LYASE-RELATED"/>
    <property type="match status" value="1"/>
</dbReference>
<keyword evidence="10" id="KW-0961">Cell wall biogenesis/degradation</keyword>
<feature type="domain" description="Rhamnogalacturonan lyase" evidence="15">
    <location>
        <begin position="362"/>
        <end position="532"/>
    </location>
</feature>
<dbReference type="GO" id="GO:0030246">
    <property type="term" value="F:carbohydrate binding"/>
    <property type="evidence" value="ECO:0007669"/>
    <property type="project" value="InterPro"/>
</dbReference>
<dbReference type="GO" id="GO:0102210">
    <property type="term" value="F:rhamnogalacturonan endolyase activity"/>
    <property type="evidence" value="ECO:0007669"/>
    <property type="project" value="UniProtKB-EC"/>
</dbReference>
<accession>A0A8H8P3A1</accession>
<dbReference type="RefSeq" id="XP_043183892.1">
    <property type="nucleotide sequence ID" value="XM_043328507.1"/>
</dbReference>
<feature type="region of interest" description="Disordered" evidence="12">
    <location>
        <begin position="463"/>
        <end position="482"/>
    </location>
</feature>
<dbReference type="Pfam" id="PF14683">
    <property type="entry name" value="CBM-like"/>
    <property type="match status" value="1"/>
</dbReference>
<reference evidence="17" key="1">
    <citation type="submission" date="2020-05" db="EMBL/GenBank/DDBJ databases">
        <title>Evolutionary and genomic comparisons of hybrid uninucleate and nonhybrid Rhizoctonia fungi.</title>
        <authorList>
            <person name="Li C."/>
            <person name="Chen X."/>
        </authorList>
    </citation>
    <scope>NUCLEOTIDE SEQUENCE</scope>
    <source>
        <strain evidence="17">AG-1 IA</strain>
    </source>
</reference>
<evidence type="ECO:0000256" key="4">
    <source>
        <dbReference type="ARBA" id="ARBA00012437"/>
    </source>
</evidence>
<organism evidence="17 18">
    <name type="scientific">Rhizoctonia solani</name>
    <dbReference type="NCBI Taxonomy" id="456999"/>
    <lineage>
        <taxon>Eukaryota</taxon>
        <taxon>Fungi</taxon>
        <taxon>Dikarya</taxon>
        <taxon>Basidiomycota</taxon>
        <taxon>Agaricomycotina</taxon>
        <taxon>Agaricomycetes</taxon>
        <taxon>Cantharellales</taxon>
        <taxon>Ceratobasidiaceae</taxon>
        <taxon>Rhizoctonia</taxon>
    </lineage>
</organism>
<keyword evidence="6 13" id="KW-0732">Signal</keyword>
<evidence type="ECO:0000259" key="15">
    <source>
        <dbReference type="Pfam" id="PF14683"/>
    </source>
</evidence>
<dbReference type="InterPro" id="IPR014718">
    <property type="entry name" value="GH-type_carb-bd"/>
</dbReference>
<dbReference type="Gene3D" id="2.70.98.10">
    <property type="match status" value="1"/>
</dbReference>
<keyword evidence="9" id="KW-0119">Carbohydrate metabolism</keyword>
<dbReference type="SUPFAM" id="SSF49785">
    <property type="entry name" value="Galactose-binding domain-like"/>
    <property type="match status" value="1"/>
</dbReference>
<evidence type="ECO:0000256" key="5">
    <source>
        <dbReference type="ARBA" id="ARBA00022525"/>
    </source>
</evidence>
<dbReference type="CDD" id="cd10316">
    <property type="entry name" value="RGL4_M"/>
    <property type="match status" value="1"/>
</dbReference>
<dbReference type="Gene3D" id="2.60.40.1120">
    <property type="entry name" value="Carboxypeptidase-like, regulatory domain"/>
    <property type="match status" value="1"/>
</dbReference>
<evidence type="ECO:0000256" key="6">
    <source>
        <dbReference type="ARBA" id="ARBA00022729"/>
    </source>
</evidence>
<evidence type="ECO:0000256" key="8">
    <source>
        <dbReference type="ARBA" id="ARBA00023239"/>
    </source>
</evidence>
<dbReference type="InterPro" id="IPR016590">
    <property type="entry name" value="Rhamnogalacturonase_B"/>
</dbReference>
<dbReference type="Proteomes" id="UP000650533">
    <property type="component" value="Chromosome 10"/>
</dbReference>
<evidence type="ECO:0000313" key="18">
    <source>
        <dbReference type="Proteomes" id="UP000650533"/>
    </source>
</evidence>
<dbReference type="KEGG" id="rsx:RhiXN_08691"/>
<evidence type="ECO:0000259" key="14">
    <source>
        <dbReference type="Pfam" id="PF09284"/>
    </source>
</evidence>
<dbReference type="EC" id="4.2.2.23" evidence="4"/>
<comment type="catalytic activity">
    <reaction evidence="1">
        <text>Endotype eliminative cleavage of L-alpha-rhamnopyranosyl-(1-&gt;4)-alpha-D-galactopyranosyluronic acid bonds of rhamnogalacturonan I domains in ramified hairy regions of pectin leaving L-rhamnopyranose at the reducing end and 4-deoxy-4,5-unsaturated D-galactopyranosyluronic acid at the non-reducing end.</text>
        <dbReference type="EC" id="4.2.2.23"/>
    </reaction>
</comment>
<comment type="subcellular location">
    <subcellularLocation>
        <location evidence="2">Secreted</location>
    </subcellularLocation>
</comment>
<dbReference type="GeneID" id="67030970"/>
<evidence type="ECO:0000256" key="1">
    <source>
        <dbReference type="ARBA" id="ARBA00001324"/>
    </source>
</evidence>
<dbReference type="InterPro" id="IPR029411">
    <property type="entry name" value="RG-lyase_III"/>
</dbReference>
<keyword evidence="11" id="KW-0624">Polysaccharide degradation</keyword>
<evidence type="ECO:0000256" key="10">
    <source>
        <dbReference type="ARBA" id="ARBA00023316"/>
    </source>
</evidence>
<dbReference type="SUPFAM" id="SSF49452">
    <property type="entry name" value="Starch-binding domain-like"/>
    <property type="match status" value="1"/>
</dbReference>
<dbReference type="CDD" id="cd10317">
    <property type="entry name" value="RGL4_C"/>
    <property type="match status" value="1"/>
</dbReference>